<organism evidence="2 3">
    <name type="scientific">Gynuella sunshinyii YC6258</name>
    <dbReference type="NCBI Taxonomy" id="1445510"/>
    <lineage>
        <taxon>Bacteria</taxon>
        <taxon>Pseudomonadati</taxon>
        <taxon>Pseudomonadota</taxon>
        <taxon>Gammaproteobacteria</taxon>
        <taxon>Oceanospirillales</taxon>
        <taxon>Saccharospirillaceae</taxon>
        <taxon>Gynuella</taxon>
    </lineage>
</organism>
<accession>A0A0C5VYP9</accession>
<protein>
    <submittedName>
        <fullName evidence="2">Uncharacterized protein</fullName>
    </submittedName>
</protein>
<keyword evidence="1" id="KW-0472">Membrane</keyword>
<sequence length="42" mass="4901">MGMIPAFFISEKIFAYMNLVWAHIMTITIAIHLVIIYIELTM</sequence>
<proteinExistence type="predicted"/>
<dbReference type="Proteomes" id="UP000032266">
    <property type="component" value="Chromosome"/>
</dbReference>
<gene>
    <name evidence="2" type="ORF">YC6258_03498</name>
</gene>
<keyword evidence="1" id="KW-1133">Transmembrane helix</keyword>
<dbReference type="EMBL" id="CP007142">
    <property type="protein sequence ID" value="AJQ95534.1"/>
    <property type="molecule type" value="Genomic_DNA"/>
</dbReference>
<dbReference type="AlphaFoldDB" id="A0A0C5VYP9"/>
<feature type="transmembrane region" description="Helical" evidence="1">
    <location>
        <begin position="20"/>
        <end position="40"/>
    </location>
</feature>
<dbReference type="KEGG" id="gsn:YC6258_03498"/>
<evidence type="ECO:0000256" key="1">
    <source>
        <dbReference type="SAM" id="Phobius"/>
    </source>
</evidence>
<name>A0A0C5VYP9_9GAMM</name>
<reference evidence="2 3" key="1">
    <citation type="submission" date="2014-01" db="EMBL/GenBank/DDBJ databases">
        <title>Full genme sequencing of cellulolytic bacterium Gynuella sunshinyii YC6258T gen. nov., sp. nov.</title>
        <authorList>
            <person name="Khan H."/>
            <person name="Chung E.J."/>
            <person name="Chung Y.R."/>
        </authorList>
    </citation>
    <scope>NUCLEOTIDE SEQUENCE [LARGE SCALE GENOMIC DNA]</scope>
    <source>
        <strain evidence="2 3">YC6258</strain>
    </source>
</reference>
<evidence type="ECO:0000313" key="3">
    <source>
        <dbReference type="Proteomes" id="UP000032266"/>
    </source>
</evidence>
<evidence type="ECO:0000313" key="2">
    <source>
        <dbReference type="EMBL" id="AJQ95534.1"/>
    </source>
</evidence>
<keyword evidence="1" id="KW-0812">Transmembrane</keyword>
<dbReference type="STRING" id="1445510.YC6258_03498"/>
<keyword evidence="3" id="KW-1185">Reference proteome</keyword>
<dbReference type="HOGENOM" id="CLU_3252281_0_0_6"/>